<accession>A0ABC8JXZ6</accession>
<reference evidence="1 2" key="1">
    <citation type="submission" date="2022-03" db="EMBL/GenBank/DDBJ databases">
        <authorList>
            <person name="Macdonald S."/>
            <person name="Ahmed S."/>
            <person name="Newling K."/>
        </authorList>
    </citation>
    <scope>NUCLEOTIDE SEQUENCE [LARGE SCALE GENOMIC DNA]</scope>
</reference>
<dbReference type="AlphaFoldDB" id="A0ABC8JXZ6"/>
<keyword evidence="2" id="KW-1185">Reference proteome</keyword>
<gene>
    <name evidence="1" type="ORF">ERUC_LOCUS16822</name>
</gene>
<protein>
    <submittedName>
        <fullName evidence="1">Uncharacterized protein</fullName>
    </submittedName>
</protein>
<evidence type="ECO:0000313" key="2">
    <source>
        <dbReference type="Proteomes" id="UP001642260"/>
    </source>
</evidence>
<dbReference type="Proteomes" id="UP001642260">
    <property type="component" value="Unassembled WGS sequence"/>
</dbReference>
<comment type="caution">
    <text evidence="1">The sequence shown here is derived from an EMBL/GenBank/DDBJ whole genome shotgun (WGS) entry which is preliminary data.</text>
</comment>
<sequence length="105" mass="11876">MHMYVCKHVQENRTTRSCLYNKTHETADMIAGTRSKRRCPCPMKTSESSDLSSKMVSSVGIIEHPRRKIMAAGAISAPDKDILLPNSDLTMIARYFQDFLVLENV</sequence>
<organism evidence="1 2">
    <name type="scientific">Eruca vesicaria subsp. sativa</name>
    <name type="common">Garden rocket</name>
    <name type="synonym">Eruca sativa</name>
    <dbReference type="NCBI Taxonomy" id="29727"/>
    <lineage>
        <taxon>Eukaryota</taxon>
        <taxon>Viridiplantae</taxon>
        <taxon>Streptophyta</taxon>
        <taxon>Embryophyta</taxon>
        <taxon>Tracheophyta</taxon>
        <taxon>Spermatophyta</taxon>
        <taxon>Magnoliopsida</taxon>
        <taxon>eudicotyledons</taxon>
        <taxon>Gunneridae</taxon>
        <taxon>Pentapetalae</taxon>
        <taxon>rosids</taxon>
        <taxon>malvids</taxon>
        <taxon>Brassicales</taxon>
        <taxon>Brassicaceae</taxon>
        <taxon>Brassiceae</taxon>
        <taxon>Eruca</taxon>
    </lineage>
</organism>
<evidence type="ECO:0000313" key="1">
    <source>
        <dbReference type="EMBL" id="CAH8346057.1"/>
    </source>
</evidence>
<proteinExistence type="predicted"/>
<dbReference type="EMBL" id="CAKOAT010152932">
    <property type="protein sequence ID" value="CAH8346057.1"/>
    <property type="molecule type" value="Genomic_DNA"/>
</dbReference>
<name>A0ABC8JXZ6_ERUVS</name>